<reference evidence="4 5" key="1">
    <citation type="submission" date="2018-11" db="EMBL/GenBank/DDBJ databases">
        <title>Sequencing the genomes of 1000 actinobacteria strains.</title>
        <authorList>
            <person name="Klenk H.-P."/>
        </authorList>
    </citation>
    <scope>NUCLEOTIDE SEQUENCE [LARGE SCALE GENOMIC DNA]</scope>
    <source>
        <strain evidence="4 5">DSM 12652</strain>
    </source>
</reference>
<dbReference type="SMART" id="SM00044">
    <property type="entry name" value="CYCc"/>
    <property type="match status" value="1"/>
</dbReference>
<dbReference type="RefSeq" id="WP_246003535.1">
    <property type="nucleotide sequence ID" value="NZ_RKHO01000001.1"/>
</dbReference>
<dbReference type="CDD" id="cd07302">
    <property type="entry name" value="CHD"/>
    <property type="match status" value="1"/>
</dbReference>
<dbReference type="InterPro" id="IPR032026">
    <property type="entry name" value="Ad_Cy_reg"/>
</dbReference>
<feature type="domain" description="Guanylate cyclase" evidence="3">
    <location>
        <begin position="175"/>
        <end position="284"/>
    </location>
</feature>
<sequence>MSEHAGRRELADLLEVFLLGEEPSLTATQVAEQVGIPYEDARVRWRSLGFSEVDPDEVAFTRADLDALRLTQELVELGVVDEEDQSALVRTMGRSFARLTEWQLGLLARVVDVDEMSVEELTAVMERITPAVEQLQSYVWRRHTVATASRLLLADAPEASGDDDAGTDSEGVLMGVGFADIVGFTRQSRSLSRRETARLVDRFEERALEIVSAHGGRIIKSIGDEVLFVADRPEDVAAIALELVEETDRDGDFPELRVGLAWGRALARFGDVLGPVVNLASRLTGTSRPGRVLVDRALAEELQDRDGLKLRRVRRTSVKGYRRLEPWSLRRGDRSAEQDRGRVGGVVDEDDGAGHGTSVGEGAQERPDR</sequence>
<dbReference type="Pfam" id="PF00211">
    <property type="entry name" value="Guanylate_cyc"/>
    <property type="match status" value="1"/>
</dbReference>
<comment type="caution">
    <text evidence="4">The sequence shown here is derived from an EMBL/GenBank/DDBJ whole genome shotgun (WGS) entry which is preliminary data.</text>
</comment>
<dbReference type="Proteomes" id="UP000281738">
    <property type="component" value="Unassembled WGS sequence"/>
</dbReference>
<dbReference type="PANTHER" id="PTHR43081:SF19">
    <property type="entry name" value="PH-SENSITIVE ADENYLATE CYCLASE RV1264"/>
    <property type="match status" value="1"/>
</dbReference>
<feature type="region of interest" description="Disordered" evidence="2">
    <location>
        <begin position="330"/>
        <end position="369"/>
    </location>
</feature>
<dbReference type="GO" id="GO:0004016">
    <property type="term" value="F:adenylate cyclase activity"/>
    <property type="evidence" value="ECO:0007669"/>
    <property type="project" value="UniProtKB-ARBA"/>
</dbReference>
<gene>
    <name evidence="4" type="ORF">EDD33_3005</name>
</gene>
<accession>A0A3N2CX67</accession>
<dbReference type="SUPFAM" id="SSF55073">
    <property type="entry name" value="Nucleotide cyclase"/>
    <property type="match status" value="1"/>
</dbReference>
<dbReference type="EMBL" id="RKHO01000001">
    <property type="protein sequence ID" value="ROR92121.1"/>
    <property type="molecule type" value="Genomic_DNA"/>
</dbReference>
<evidence type="ECO:0000313" key="4">
    <source>
        <dbReference type="EMBL" id="ROR92121.1"/>
    </source>
</evidence>
<evidence type="ECO:0000256" key="1">
    <source>
        <dbReference type="ARBA" id="ARBA00005381"/>
    </source>
</evidence>
<keyword evidence="5" id="KW-1185">Reference proteome</keyword>
<dbReference type="Pfam" id="PF16701">
    <property type="entry name" value="Ad_Cy_reg"/>
    <property type="match status" value="1"/>
</dbReference>
<organism evidence="4 5">
    <name type="scientific">Nocardioides aurantiacus</name>
    <dbReference type="NCBI Taxonomy" id="86796"/>
    <lineage>
        <taxon>Bacteria</taxon>
        <taxon>Bacillati</taxon>
        <taxon>Actinomycetota</taxon>
        <taxon>Actinomycetes</taxon>
        <taxon>Propionibacteriales</taxon>
        <taxon>Nocardioidaceae</taxon>
        <taxon>Nocardioides</taxon>
    </lineage>
</organism>
<dbReference type="GO" id="GO:0006171">
    <property type="term" value="P:cAMP biosynthetic process"/>
    <property type="evidence" value="ECO:0007669"/>
    <property type="project" value="TreeGrafter"/>
</dbReference>
<evidence type="ECO:0000313" key="5">
    <source>
        <dbReference type="Proteomes" id="UP000281738"/>
    </source>
</evidence>
<evidence type="ECO:0000256" key="2">
    <source>
        <dbReference type="SAM" id="MobiDB-lite"/>
    </source>
</evidence>
<dbReference type="PANTHER" id="PTHR43081">
    <property type="entry name" value="ADENYLATE CYCLASE, TERMINAL-DIFFERENTIATION SPECIFIC-RELATED"/>
    <property type="match status" value="1"/>
</dbReference>
<dbReference type="InterPro" id="IPR050697">
    <property type="entry name" value="Adenylyl/Guanylyl_Cyclase_3/4"/>
</dbReference>
<protein>
    <submittedName>
        <fullName evidence="4">Adenylate cyclase</fullName>
    </submittedName>
</protein>
<feature type="compositionally biased region" description="Basic and acidic residues" evidence="2">
    <location>
        <begin position="330"/>
        <end position="342"/>
    </location>
</feature>
<evidence type="ECO:0000259" key="3">
    <source>
        <dbReference type="PROSITE" id="PS50125"/>
    </source>
</evidence>
<dbReference type="GO" id="GO:0035556">
    <property type="term" value="P:intracellular signal transduction"/>
    <property type="evidence" value="ECO:0007669"/>
    <property type="project" value="InterPro"/>
</dbReference>
<dbReference type="AlphaFoldDB" id="A0A3N2CX67"/>
<dbReference type="InterPro" id="IPR029787">
    <property type="entry name" value="Nucleotide_cyclase"/>
</dbReference>
<comment type="similarity">
    <text evidence="1">Belongs to the adenylyl cyclase class-3 family.</text>
</comment>
<dbReference type="InterPro" id="IPR001054">
    <property type="entry name" value="A/G_cyclase"/>
</dbReference>
<name>A0A3N2CX67_9ACTN</name>
<dbReference type="PROSITE" id="PS50125">
    <property type="entry name" value="GUANYLATE_CYCLASE_2"/>
    <property type="match status" value="1"/>
</dbReference>
<dbReference type="Gene3D" id="3.30.70.1230">
    <property type="entry name" value="Nucleotide cyclase"/>
    <property type="match status" value="1"/>
</dbReference>
<proteinExistence type="inferred from homology"/>